<reference evidence="2 3" key="1">
    <citation type="submission" date="2024-03" db="EMBL/GenBank/DDBJ databases">
        <title>Aureococcus anophagefferens CCMP1851 and Kratosvirus quantuckense: Draft genome of a second virus-susceptible host strain in the model system.</title>
        <authorList>
            <person name="Chase E."/>
            <person name="Truchon A.R."/>
            <person name="Schepens W."/>
            <person name="Wilhelm S.W."/>
        </authorList>
    </citation>
    <scope>NUCLEOTIDE SEQUENCE [LARGE SCALE GENOMIC DNA]</scope>
    <source>
        <strain evidence="2 3">CCMP1851</strain>
    </source>
</reference>
<comment type="caution">
    <text evidence="2">The sequence shown here is derived from an EMBL/GenBank/DDBJ whole genome shotgun (WGS) entry which is preliminary data.</text>
</comment>
<feature type="region of interest" description="Disordered" evidence="1">
    <location>
        <begin position="1"/>
        <end position="21"/>
    </location>
</feature>
<gene>
    <name evidence="2" type="ORF">SO694_0000478</name>
</gene>
<feature type="compositionally biased region" description="Polar residues" evidence="1">
    <location>
        <begin position="1"/>
        <end position="17"/>
    </location>
</feature>
<dbReference type="EMBL" id="JBBJCI010000040">
    <property type="protein sequence ID" value="KAK7249790.1"/>
    <property type="molecule type" value="Genomic_DNA"/>
</dbReference>
<evidence type="ECO:0000313" key="2">
    <source>
        <dbReference type="EMBL" id="KAK7249790.1"/>
    </source>
</evidence>
<evidence type="ECO:0000313" key="3">
    <source>
        <dbReference type="Proteomes" id="UP001363151"/>
    </source>
</evidence>
<organism evidence="2 3">
    <name type="scientific">Aureococcus anophagefferens</name>
    <name type="common">Harmful bloom alga</name>
    <dbReference type="NCBI Taxonomy" id="44056"/>
    <lineage>
        <taxon>Eukaryota</taxon>
        <taxon>Sar</taxon>
        <taxon>Stramenopiles</taxon>
        <taxon>Ochrophyta</taxon>
        <taxon>Pelagophyceae</taxon>
        <taxon>Pelagomonadales</taxon>
        <taxon>Pelagomonadaceae</taxon>
        <taxon>Aureococcus</taxon>
    </lineage>
</organism>
<keyword evidence="3" id="KW-1185">Reference proteome</keyword>
<accession>A0ABR1G9C9</accession>
<proteinExistence type="predicted"/>
<protein>
    <submittedName>
        <fullName evidence="2">Uncharacterized protein</fullName>
    </submittedName>
</protein>
<dbReference type="Proteomes" id="UP001363151">
    <property type="component" value="Unassembled WGS sequence"/>
</dbReference>
<sequence length="102" mass="10966">MSRRASTWQSIDCNSQPERGDETIEHVDDDGIHFVTTARPLAAAPAGLAMVPGVEQHVSTAASPGYAANVVELLDPRKRVFTRVLADQPSRGKDVTLAIGDR</sequence>
<name>A0ABR1G9C9_AURAN</name>
<evidence type="ECO:0000256" key="1">
    <source>
        <dbReference type="SAM" id="MobiDB-lite"/>
    </source>
</evidence>